<dbReference type="PIRSF" id="PIRSF006060">
    <property type="entry name" value="AA_transporter"/>
    <property type="match status" value="1"/>
</dbReference>
<dbReference type="VEuPathDB" id="FungiDB:DNF11_2250"/>
<evidence type="ECO:0000256" key="3">
    <source>
        <dbReference type="ARBA" id="ARBA00022692"/>
    </source>
</evidence>
<evidence type="ECO:0000256" key="5">
    <source>
        <dbReference type="ARBA" id="ARBA00022989"/>
    </source>
</evidence>
<feature type="transmembrane region" description="Helical" evidence="7">
    <location>
        <begin position="303"/>
        <end position="322"/>
    </location>
</feature>
<organism evidence="9 10">
    <name type="scientific">Malassezia restricta (strain ATCC 96810 / NBRC 103918 / CBS 7877)</name>
    <name type="common">Seborrheic dermatitis infection agent</name>
    <dbReference type="NCBI Taxonomy" id="425264"/>
    <lineage>
        <taxon>Eukaryota</taxon>
        <taxon>Fungi</taxon>
        <taxon>Dikarya</taxon>
        <taxon>Basidiomycota</taxon>
        <taxon>Ustilaginomycotina</taxon>
        <taxon>Malasseziomycetes</taxon>
        <taxon>Malasseziales</taxon>
        <taxon>Malasseziaceae</taxon>
        <taxon>Malassezia</taxon>
    </lineage>
</organism>
<dbReference type="InterPro" id="IPR004841">
    <property type="entry name" value="AA-permease/SLC12A_dom"/>
</dbReference>
<name>A0A3G2S5J4_MALR7</name>
<feature type="transmembrane region" description="Helical" evidence="7">
    <location>
        <begin position="107"/>
        <end position="124"/>
    </location>
</feature>
<keyword evidence="2" id="KW-0813">Transport</keyword>
<evidence type="ECO:0000256" key="7">
    <source>
        <dbReference type="SAM" id="Phobius"/>
    </source>
</evidence>
<dbReference type="FunFam" id="1.20.1740.10:FF:000017">
    <property type="entry name" value="Amino acid permease"/>
    <property type="match status" value="1"/>
</dbReference>
<keyword evidence="10" id="KW-1185">Reference proteome</keyword>
<dbReference type="Pfam" id="PF00324">
    <property type="entry name" value="AA_permease"/>
    <property type="match status" value="1"/>
</dbReference>
<dbReference type="InterPro" id="IPR004840">
    <property type="entry name" value="Amino_acid_permease_CS"/>
</dbReference>
<evidence type="ECO:0000256" key="6">
    <source>
        <dbReference type="ARBA" id="ARBA00023136"/>
    </source>
</evidence>
<feature type="transmembrane region" description="Helical" evidence="7">
    <location>
        <begin position="217"/>
        <end position="236"/>
    </location>
</feature>
<proteinExistence type="predicted"/>
<feature type="transmembrane region" description="Helical" evidence="7">
    <location>
        <begin position="514"/>
        <end position="534"/>
    </location>
</feature>
<dbReference type="GO" id="GO:0016020">
    <property type="term" value="C:membrane"/>
    <property type="evidence" value="ECO:0007669"/>
    <property type="project" value="UniProtKB-SubCell"/>
</dbReference>
<keyword evidence="3 7" id="KW-0812">Transmembrane</keyword>
<feature type="transmembrane region" description="Helical" evidence="7">
    <location>
        <begin position="356"/>
        <end position="381"/>
    </location>
</feature>
<dbReference type="PROSITE" id="PS00218">
    <property type="entry name" value="AMINO_ACID_PERMEASE_1"/>
    <property type="match status" value="1"/>
</dbReference>
<dbReference type="Gene3D" id="1.20.1740.10">
    <property type="entry name" value="Amino acid/polyamine transporter I"/>
    <property type="match status" value="1"/>
</dbReference>
<dbReference type="PANTHER" id="PTHR43341:SF1">
    <property type="entry name" value="GENERAL AMINO-ACID PERMEASE GAP1"/>
    <property type="match status" value="1"/>
</dbReference>
<dbReference type="AlphaFoldDB" id="A0A3G2S5J4"/>
<evidence type="ECO:0000259" key="8">
    <source>
        <dbReference type="Pfam" id="PF00324"/>
    </source>
</evidence>
<reference evidence="9 10" key="1">
    <citation type="submission" date="2018-10" db="EMBL/GenBank/DDBJ databases">
        <title>Complete genome sequence of Malassezia restricta CBS 7877.</title>
        <authorList>
            <person name="Morand S.C."/>
            <person name="Bertignac M."/>
            <person name="Iltis A."/>
            <person name="Kolder I."/>
            <person name="Pirovano W."/>
            <person name="Jourdain R."/>
            <person name="Clavaud C."/>
        </authorList>
    </citation>
    <scope>NUCLEOTIDE SEQUENCE [LARGE SCALE GENOMIC DNA]</scope>
    <source>
        <strain evidence="9 10">CBS 7877</strain>
    </source>
</reference>
<dbReference type="InterPro" id="IPR050524">
    <property type="entry name" value="APC_YAT"/>
</dbReference>
<keyword evidence="6 7" id="KW-0472">Membrane</keyword>
<dbReference type="GO" id="GO:0015171">
    <property type="term" value="F:amino acid transmembrane transporter activity"/>
    <property type="evidence" value="ECO:0007669"/>
    <property type="project" value="TreeGrafter"/>
</dbReference>
<feature type="transmembrane region" description="Helical" evidence="7">
    <location>
        <begin position="159"/>
        <end position="181"/>
    </location>
</feature>
<dbReference type="EMBL" id="CP033151">
    <property type="protein sequence ID" value="AYO43200.1"/>
    <property type="molecule type" value="Genomic_DNA"/>
</dbReference>
<evidence type="ECO:0000313" key="9">
    <source>
        <dbReference type="EMBL" id="AYO43200.1"/>
    </source>
</evidence>
<evidence type="ECO:0000256" key="1">
    <source>
        <dbReference type="ARBA" id="ARBA00004141"/>
    </source>
</evidence>
<gene>
    <name evidence="9" type="ORF">DNF11_2250</name>
</gene>
<keyword evidence="4" id="KW-0029">Amino-acid transport</keyword>
<evidence type="ECO:0000256" key="4">
    <source>
        <dbReference type="ARBA" id="ARBA00022970"/>
    </source>
</evidence>
<evidence type="ECO:0000256" key="2">
    <source>
        <dbReference type="ARBA" id="ARBA00022448"/>
    </source>
</evidence>
<accession>A0A3G2S5J4</accession>
<feature type="transmembrane region" description="Helical" evidence="7">
    <location>
        <begin position="427"/>
        <end position="451"/>
    </location>
</feature>
<feature type="transmembrane region" description="Helical" evidence="7">
    <location>
        <begin position="193"/>
        <end position="211"/>
    </location>
</feature>
<feature type="transmembrane region" description="Helical" evidence="7">
    <location>
        <begin position="81"/>
        <end position="101"/>
    </location>
</feature>
<keyword evidence="5 7" id="KW-1133">Transmembrane helix</keyword>
<feature type="domain" description="Amino acid permease/ SLC12A" evidence="8">
    <location>
        <begin position="78"/>
        <end position="541"/>
    </location>
</feature>
<evidence type="ECO:0000313" key="10">
    <source>
        <dbReference type="Proteomes" id="UP000269793"/>
    </source>
</evidence>
<dbReference type="OrthoDB" id="3900342at2759"/>
<dbReference type="STRING" id="425264.A0A3G2S5J4"/>
<comment type="subcellular location">
    <subcellularLocation>
        <location evidence="1">Membrane</location>
        <topology evidence="1">Multi-pass membrane protein</topology>
    </subcellularLocation>
</comment>
<feature type="transmembrane region" description="Helical" evidence="7">
    <location>
        <begin position="472"/>
        <end position="494"/>
    </location>
</feature>
<dbReference type="Proteomes" id="UP000269793">
    <property type="component" value="Chromosome IV"/>
</dbReference>
<feature type="transmembrane region" description="Helical" evidence="7">
    <location>
        <begin position="402"/>
        <end position="421"/>
    </location>
</feature>
<sequence>MGAFKRWLDDFKPADRGIGKEVNYVGEFSSEDHKHLDTKEALGKDEYTNTTVAVKTEDGGVALIPEETGLKRNLSGRHIQLIALGGSIGTGLFIGSGQNLATGGPGSLMLGFIIVAVCVILTMVSLGELAAVLPVSGSFCTYSVRFLDPSWGFAMGWNYWLQWLAAFPLEATAVTIVISFWDKDEAVPRGVWVAIYLVLMMSIHLVGVRGYGEFEFLAALIKILGCIGFIIACVVIDVGGSPRGEYLGAHSWHHPPPFLNGFKGFCSVFITAAFAYSGTEIVGIAAAESSNPRKYIPRATKQVVGRVLLFYIISILMITFIVPSDTKSLMGDSNDPSSSPFVIALQQGQINALPQIFNAIILISALSVGNASVYGGSRTLLSLAELGMAPKIFTYVDRKGRPLPAMFVSFLFGLLGFLIYASDPNTIFDWLLSISGLSVIFSWGSTCLAHIRFRKAWLLQGNTLAQLPYKSPFGIIGAIIGLILNFLIIAAAFYSGAWPIGEGNMTSNDRANSFFESMISLIIVLAVFGAHKLYTRSRFVRMNEIDVQTGRRDPVSLEVLEQERAEERAKPFILKLKDFFF</sequence>
<protein>
    <recommendedName>
        <fullName evidence="8">Amino acid permease/ SLC12A domain-containing protein</fullName>
    </recommendedName>
</protein>
<dbReference type="PANTHER" id="PTHR43341">
    <property type="entry name" value="AMINO ACID PERMEASE"/>
    <property type="match status" value="1"/>
</dbReference>